<evidence type="ECO:0000256" key="3">
    <source>
        <dbReference type="ARBA" id="ARBA00023163"/>
    </source>
</evidence>
<keyword evidence="2" id="KW-0805">Transcription regulation</keyword>
<evidence type="ECO:0000256" key="4">
    <source>
        <dbReference type="ARBA" id="ARBA00023242"/>
    </source>
</evidence>
<sequence>MHPVPSSSAYLVHSELAAPPLQLQLGEYFARPCLSLPAPDSIGLPRYFTNGWFAGKTIRAELEEVQRPQYGRRFGKVDRRVLDDPPVVSLRIFDVCNAGTRMEREQEMNDYDDIPLAGLMCMTDLFEVKQSQPPPPNSSEFSSNSASPYSVEETFVYPPRSPPSPPPLPRAVLTTVDGYDVMEDSNRTTALFGSKFAEPHRVQMPGKIHKQLVFVFSDLAVRLEGTFLLRYRFFDIFSKSGSNGSASSMLAECYGRPFPIYSSKYAPPLLESTELTKCLADQGVTVKVREKARSPRKKNSP</sequence>
<evidence type="ECO:0000256" key="2">
    <source>
        <dbReference type="ARBA" id="ARBA00023015"/>
    </source>
</evidence>
<dbReference type="InterPro" id="IPR021740">
    <property type="entry name" value="Velvet"/>
</dbReference>
<name>A0AAW0CCT7_9AGAR</name>
<dbReference type="Gene3D" id="2.60.40.3960">
    <property type="entry name" value="Velvet domain"/>
    <property type="match status" value="1"/>
</dbReference>
<dbReference type="GO" id="GO:0005634">
    <property type="term" value="C:nucleus"/>
    <property type="evidence" value="ECO:0007669"/>
    <property type="project" value="UniProtKB-SubCell"/>
</dbReference>
<dbReference type="InterPro" id="IPR038491">
    <property type="entry name" value="Velvet_dom_sf"/>
</dbReference>
<dbReference type="InterPro" id="IPR037525">
    <property type="entry name" value="Velvet_dom"/>
</dbReference>
<evidence type="ECO:0000313" key="7">
    <source>
        <dbReference type="Proteomes" id="UP001362999"/>
    </source>
</evidence>
<comment type="subcellular location">
    <subcellularLocation>
        <location evidence="1">Nucleus</location>
    </subcellularLocation>
</comment>
<dbReference type="Proteomes" id="UP001362999">
    <property type="component" value="Unassembled WGS sequence"/>
</dbReference>
<dbReference type="PANTHER" id="PTHR33572:SF3">
    <property type="entry name" value="VELVET COMPLEX SUBUNIT B"/>
    <property type="match status" value="1"/>
</dbReference>
<accession>A0AAW0CCT7</accession>
<evidence type="ECO:0000313" key="6">
    <source>
        <dbReference type="EMBL" id="KAK7036022.1"/>
    </source>
</evidence>
<keyword evidence="4" id="KW-0539">Nucleus</keyword>
<comment type="caution">
    <text evidence="6">The sequence shown here is derived from an EMBL/GenBank/DDBJ whole genome shotgun (WGS) entry which is preliminary data.</text>
</comment>
<dbReference type="PANTHER" id="PTHR33572">
    <property type="entry name" value="SPORE DEVELOPMENT REGULATOR VOSA"/>
    <property type="match status" value="1"/>
</dbReference>
<proteinExistence type="predicted"/>
<gene>
    <name evidence="6" type="ORF">R3P38DRAFT_2910226</name>
</gene>
<protein>
    <submittedName>
        <fullName evidence="6">Velvet domain-containing protein</fullName>
    </submittedName>
</protein>
<dbReference type="Pfam" id="PF11754">
    <property type="entry name" value="Velvet"/>
    <property type="match status" value="1"/>
</dbReference>
<organism evidence="6 7">
    <name type="scientific">Favolaschia claudopus</name>
    <dbReference type="NCBI Taxonomy" id="2862362"/>
    <lineage>
        <taxon>Eukaryota</taxon>
        <taxon>Fungi</taxon>
        <taxon>Dikarya</taxon>
        <taxon>Basidiomycota</taxon>
        <taxon>Agaricomycotina</taxon>
        <taxon>Agaricomycetes</taxon>
        <taxon>Agaricomycetidae</taxon>
        <taxon>Agaricales</taxon>
        <taxon>Marasmiineae</taxon>
        <taxon>Mycenaceae</taxon>
        <taxon>Favolaschia</taxon>
    </lineage>
</organism>
<evidence type="ECO:0000259" key="5">
    <source>
        <dbReference type="PROSITE" id="PS51821"/>
    </source>
</evidence>
<reference evidence="6 7" key="1">
    <citation type="journal article" date="2024" name="J Genomics">
        <title>Draft genome sequencing and assembly of Favolaschia claudopus CIRM-BRFM 2984 isolated from oak limbs.</title>
        <authorList>
            <person name="Navarro D."/>
            <person name="Drula E."/>
            <person name="Chaduli D."/>
            <person name="Cazenave R."/>
            <person name="Ahrendt S."/>
            <person name="Wang J."/>
            <person name="Lipzen A."/>
            <person name="Daum C."/>
            <person name="Barry K."/>
            <person name="Grigoriev I.V."/>
            <person name="Favel A."/>
            <person name="Rosso M.N."/>
            <person name="Martin F."/>
        </authorList>
    </citation>
    <scope>NUCLEOTIDE SEQUENCE [LARGE SCALE GENOMIC DNA]</scope>
    <source>
        <strain evidence="6 7">CIRM-BRFM 2984</strain>
    </source>
</reference>
<keyword evidence="7" id="KW-1185">Reference proteome</keyword>
<dbReference type="AlphaFoldDB" id="A0AAW0CCT7"/>
<feature type="domain" description="Velvet" evidence="5">
    <location>
        <begin position="55"/>
        <end position="289"/>
    </location>
</feature>
<evidence type="ECO:0000256" key="1">
    <source>
        <dbReference type="ARBA" id="ARBA00004123"/>
    </source>
</evidence>
<keyword evidence="3" id="KW-0804">Transcription</keyword>
<dbReference type="EMBL" id="JAWWNJ010000019">
    <property type="protein sequence ID" value="KAK7036022.1"/>
    <property type="molecule type" value="Genomic_DNA"/>
</dbReference>
<dbReference type="PROSITE" id="PS51821">
    <property type="entry name" value="VELVET"/>
    <property type="match status" value="1"/>
</dbReference>